<dbReference type="Gene3D" id="2.40.50.140">
    <property type="entry name" value="Nucleic acid-binding proteins"/>
    <property type="match status" value="1"/>
</dbReference>
<dbReference type="NCBIfam" id="TIGR00621">
    <property type="entry name" value="ssb"/>
    <property type="match status" value="1"/>
</dbReference>
<keyword evidence="1 2" id="KW-0238">DNA-binding</keyword>
<protein>
    <recommendedName>
        <fullName evidence="2 3">Single-stranded DNA-binding protein</fullName>
        <shortName evidence="2">SSB</shortName>
    </recommendedName>
</protein>
<accession>A0AAC9XKD1</accession>
<dbReference type="GO" id="GO:0003697">
    <property type="term" value="F:single-stranded DNA binding"/>
    <property type="evidence" value="ECO:0007669"/>
    <property type="project" value="UniProtKB-UniRule"/>
</dbReference>
<name>A0AAC9XKD1_9SPIR</name>
<dbReference type="PANTHER" id="PTHR10302:SF27">
    <property type="entry name" value="SINGLE-STRANDED DNA-BINDING PROTEIN"/>
    <property type="match status" value="1"/>
</dbReference>
<sequence>MADHNIVTLIGRLTADPQRKYTQGGMEIAEFSIANNYYVITKNTTEVNYFDIVAFGKLAETVSKYLIKGKQVLICGTLRQERWQDKNTNTTKSKVRIIMQSMQMLADKKEADNNVSQTNNQEYDEEVPF</sequence>
<keyword evidence="6" id="KW-1185">Reference proteome</keyword>
<comment type="caution">
    <text evidence="2">Lacks conserved residue(s) required for the propagation of feature annotation.</text>
</comment>
<dbReference type="PIRSF" id="PIRSF002070">
    <property type="entry name" value="SSB"/>
    <property type="match status" value="1"/>
</dbReference>
<dbReference type="GO" id="GO:0006260">
    <property type="term" value="P:DNA replication"/>
    <property type="evidence" value="ECO:0007669"/>
    <property type="project" value="InterPro"/>
</dbReference>
<evidence type="ECO:0000256" key="3">
    <source>
        <dbReference type="PIRNR" id="PIRNR002070"/>
    </source>
</evidence>
<evidence type="ECO:0000256" key="2">
    <source>
        <dbReference type="HAMAP-Rule" id="MF_00984"/>
    </source>
</evidence>
<dbReference type="PANTHER" id="PTHR10302">
    <property type="entry name" value="SINGLE-STRANDED DNA-BINDING PROTEIN"/>
    <property type="match status" value="1"/>
</dbReference>
<dbReference type="SUPFAM" id="SSF50249">
    <property type="entry name" value="Nucleic acid-binding proteins"/>
    <property type="match status" value="1"/>
</dbReference>
<gene>
    <name evidence="5" type="ORF">BHAMNSH16_07825</name>
</gene>
<comment type="subunit">
    <text evidence="2">Homotetramer.</text>
</comment>
<dbReference type="EMBL" id="CP019914">
    <property type="protein sequence ID" value="ASJ21555.1"/>
    <property type="molecule type" value="Genomic_DNA"/>
</dbReference>
<dbReference type="Pfam" id="PF00436">
    <property type="entry name" value="SSB"/>
    <property type="match status" value="1"/>
</dbReference>
<dbReference type="AlphaFoldDB" id="A0AAC9XKD1"/>
<dbReference type="CDD" id="cd04496">
    <property type="entry name" value="SSB_OBF"/>
    <property type="match status" value="1"/>
</dbReference>
<evidence type="ECO:0000313" key="6">
    <source>
        <dbReference type="Proteomes" id="UP000264880"/>
    </source>
</evidence>
<dbReference type="HAMAP" id="MF_00984">
    <property type="entry name" value="SSB"/>
    <property type="match status" value="1"/>
</dbReference>
<dbReference type="InterPro" id="IPR012340">
    <property type="entry name" value="NA-bd_OB-fold"/>
</dbReference>
<dbReference type="KEGG" id="bhp:BHAMNSH16_07825"/>
<feature type="region of interest" description="Disordered" evidence="4">
    <location>
        <begin position="109"/>
        <end position="129"/>
    </location>
</feature>
<evidence type="ECO:0000256" key="4">
    <source>
        <dbReference type="SAM" id="MobiDB-lite"/>
    </source>
</evidence>
<dbReference type="RefSeq" id="WP_088859743.1">
    <property type="nucleotide sequence ID" value="NZ_CP019914.1"/>
</dbReference>
<dbReference type="InterPro" id="IPR000424">
    <property type="entry name" value="Primosome_PriB/ssb"/>
</dbReference>
<dbReference type="Proteomes" id="UP000264880">
    <property type="component" value="Chromosome"/>
</dbReference>
<dbReference type="GO" id="GO:0009295">
    <property type="term" value="C:nucleoid"/>
    <property type="evidence" value="ECO:0007669"/>
    <property type="project" value="TreeGrafter"/>
</dbReference>
<dbReference type="PROSITE" id="PS50935">
    <property type="entry name" value="SSB"/>
    <property type="match status" value="1"/>
</dbReference>
<dbReference type="InterPro" id="IPR011344">
    <property type="entry name" value="ssDNA-bd"/>
</dbReference>
<evidence type="ECO:0000256" key="1">
    <source>
        <dbReference type="ARBA" id="ARBA00023125"/>
    </source>
</evidence>
<evidence type="ECO:0000313" key="5">
    <source>
        <dbReference type="EMBL" id="ASJ21555.1"/>
    </source>
</evidence>
<proteinExistence type="inferred from homology"/>
<organism evidence="5 6">
    <name type="scientific">Brachyspira hampsonii</name>
    <dbReference type="NCBI Taxonomy" id="1287055"/>
    <lineage>
        <taxon>Bacteria</taxon>
        <taxon>Pseudomonadati</taxon>
        <taxon>Spirochaetota</taxon>
        <taxon>Spirochaetia</taxon>
        <taxon>Brachyspirales</taxon>
        <taxon>Brachyspiraceae</taxon>
        <taxon>Brachyspira</taxon>
    </lineage>
</organism>
<reference evidence="5 6" key="1">
    <citation type="submission" date="2017-02" db="EMBL/GenBank/DDBJ databases">
        <title>Complete genome sequence of Brachyspira hampsonii genomovar I strain NSH-16 (ATCC BAA-2463).</title>
        <authorList>
            <person name="Mirajkar N.S."/>
            <person name="Gebhart C.J."/>
        </authorList>
    </citation>
    <scope>NUCLEOTIDE SEQUENCE [LARGE SCALE GENOMIC DNA]</scope>
    <source>
        <strain evidence="5 6">NSH-16</strain>
    </source>
</reference>